<dbReference type="Proteomes" id="UP000023067">
    <property type="component" value="Unassembled WGS sequence"/>
</dbReference>
<feature type="compositionally biased region" description="Pro residues" evidence="1">
    <location>
        <begin position="237"/>
        <end position="250"/>
    </location>
</feature>
<evidence type="ECO:0000313" key="4">
    <source>
        <dbReference type="Proteomes" id="UP000023067"/>
    </source>
</evidence>
<keyword evidence="2" id="KW-1133">Transmembrane helix</keyword>
<feature type="transmembrane region" description="Helical" evidence="2">
    <location>
        <begin position="187"/>
        <end position="207"/>
    </location>
</feature>
<keyword evidence="4" id="KW-1185">Reference proteome</keyword>
<dbReference type="Pfam" id="PF19700">
    <property type="entry name" value="DUF6198"/>
    <property type="match status" value="1"/>
</dbReference>
<keyword evidence="2" id="KW-0812">Transmembrane</keyword>
<dbReference type="InterPro" id="IPR038750">
    <property type="entry name" value="YczE/YyaS-like"/>
</dbReference>
<feature type="transmembrane region" description="Helical" evidence="2">
    <location>
        <begin position="113"/>
        <end position="134"/>
    </location>
</feature>
<keyword evidence="2" id="KW-0472">Membrane</keyword>
<feature type="transmembrane region" description="Helical" evidence="2">
    <location>
        <begin position="21"/>
        <end position="43"/>
    </location>
</feature>
<dbReference type="RefSeq" id="WP_051486667.1">
    <property type="nucleotide sequence ID" value="NZ_BAAAOW010000012.1"/>
</dbReference>
<feature type="transmembrane region" description="Helical" evidence="2">
    <location>
        <begin position="155"/>
        <end position="175"/>
    </location>
</feature>
<dbReference type="PANTHER" id="PTHR40078:SF1">
    <property type="entry name" value="INTEGRAL MEMBRANE PROTEIN"/>
    <property type="match status" value="1"/>
</dbReference>
<evidence type="ECO:0000256" key="2">
    <source>
        <dbReference type="SAM" id="Phobius"/>
    </source>
</evidence>
<gene>
    <name evidence="3" type="ORF">BF93_15700</name>
</gene>
<evidence type="ECO:0000256" key="1">
    <source>
        <dbReference type="SAM" id="MobiDB-lite"/>
    </source>
</evidence>
<accession>Z9JTW4</accession>
<dbReference type="STRING" id="396014.BF93_15700"/>
<organism evidence="3 4">
    <name type="scientific">Brachybacterium phenoliresistens</name>
    <dbReference type="NCBI Taxonomy" id="396014"/>
    <lineage>
        <taxon>Bacteria</taxon>
        <taxon>Bacillati</taxon>
        <taxon>Actinomycetota</taxon>
        <taxon>Actinomycetes</taxon>
        <taxon>Micrococcales</taxon>
        <taxon>Dermabacteraceae</taxon>
        <taxon>Brachybacterium</taxon>
    </lineage>
</organism>
<feature type="region of interest" description="Disordered" evidence="1">
    <location>
        <begin position="214"/>
        <end position="250"/>
    </location>
</feature>
<protein>
    <submittedName>
        <fullName evidence="3">Membrane protein</fullName>
    </submittedName>
</protein>
<reference evidence="3 4" key="1">
    <citation type="submission" date="2014-02" db="EMBL/GenBank/DDBJ databases">
        <title>Genome sequence of Brachybacterium phenoliresistens strain W13A50.</title>
        <authorList>
            <person name="Wang X."/>
        </authorList>
    </citation>
    <scope>NUCLEOTIDE SEQUENCE [LARGE SCALE GENOMIC DNA]</scope>
    <source>
        <strain evidence="3 4">W13A50</strain>
    </source>
</reference>
<dbReference type="HOGENOM" id="CLU_083843_0_0_11"/>
<sequence length="250" mass="25368">MSLENLSLRAQLRVDRLPLRLATLALGLTGYGAGLAMIIRSALGADPWDVLHVAVAARTGLSIGTVIIAVSVLVLVAWIPLRQHLGIGTLANALWVGVAADAALRVIPEATTLGGGIGLLAGGIVLNAVSDAVYIGAQLGPGPRDGLMTGIHRRWGLPIGPVRLVLEAAVLAVGWSLGGPVGVGTVLYAAAIGPIVHLVLPWVTIAVRGPGVGEAGRAPHVKSPDRPVRRRRGAPLAPGPGPSAAPESPP</sequence>
<proteinExistence type="predicted"/>
<feature type="transmembrane region" description="Helical" evidence="2">
    <location>
        <begin position="55"/>
        <end position="78"/>
    </location>
</feature>
<dbReference type="EMBL" id="JDYK01000006">
    <property type="protein sequence ID" value="EWS81619.1"/>
    <property type="molecule type" value="Genomic_DNA"/>
</dbReference>
<dbReference type="eggNOG" id="COG2364">
    <property type="taxonomic scope" value="Bacteria"/>
</dbReference>
<dbReference type="AlphaFoldDB" id="Z9JTW4"/>
<dbReference type="PATRIC" id="fig|396014.3.peg.1485"/>
<evidence type="ECO:0000313" key="3">
    <source>
        <dbReference type="EMBL" id="EWS81619.1"/>
    </source>
</evidence>
<name>Z9JTW4_9MICO</name>
<comment type="caution">
    <text evidence="3">The sequence shown here is derived from an EMBL/GenBank/DDBJ whole genome shotgun (WGS) entry which is preliminary data.</text>
</comment>
<dbReference type="PANTHER" id="PTHR40078">
    <property type="entry name" value="INTEGRAL MEMBRANE PROTEIN-RELATED"/>
    <property type="match status" value="1"/>
</dbReference>